<reference evidence="1 2" key="1">
    <citation type="submission" date="2019-01" db="EMBL/GenBank/DDBJ databases">
        <title>Sinorhodobacter populi sp. nov. isolated from the symptomatic bark tissue of Populus euramericana canker.</title>
        <authorList>
            <person name="Xu G."/>
        </authorList>
    </citation>
    <scope>NUCLEOTIDE SEQUENCE [LARGE SCALE GENOMIC DNA]</scope>
    <source>
        <strain evidence="1 2">SK2B-1</strain>
    </source>
</reference>
<sequence length="657" mass="73083">MSLRTLLEQRNLRRVLIVDDACDPTPTASDIGVGNEQWAIFGDDWAPHREAIEAAYGSSLEGRRLDELKEQDAFVDALWSLRRELRDLLDPLFTAYRTTQQADIHYVELAKAELEALGLEVILAGRNFAEAFRNADIVLIDLFLGTAQDASAVATSKKGLRDALEQRGMPHPLVILMSRSIELTDRRDEFRDEVGLLESGFRILRKEELETAGRLEIQLQRIATHVEDTHRLGAFIDALETGLAQAAKRTLGQFRRLKLSDIGQIQQLLLEFEGEPTGSYLVDVFDRVLAHEIESETGIIDTATTLNAFKVNDYPAPFVAGSVELQDMVCKTLTQSAERLRLPASEGRVSFGDILRLQPPVDAATARQELLVDLDETKVLVVLTPACDLVRSGAPRVLLLVGELCEFSIGDWSYKSDLRTSAIEIDGQRRWIRWDEKHVETVSWAQLDRAFDNDTLTTVARLREAHALEIQQKVLAGLGRVGMVARLPATFEVTIVAYYIDLEGRPVELQVDGFTDGAVCWVGRDGPGNQALRLALTERAVDDLQAALRSVGDENVMEGARGVYRLAAKSAEFADLLMKGIPLKTADPNWKPIRIRDGDTVKDFGVIAWNNADPNQIWDRKKMPIGQAGVLLHLMDREDTQGLQEAVSHGLVEPASK</sequence>
<dbReference type="Proteomes" id="UP000284476">
    <property type="component" value="Unassembled WGS sequence"/>
</dbReference>
<organism evidence="1 2">
    <name type="scientific">Paenirhodobacter populi</name>
    <dbReference type="NCBI Taxonomy" id="2306993"/>
    <lineage>
        <taxon>Bacteria</taxon>
        <taxon>Pseudomonadati</taxon>
        <taxon>Pseudomonadota</taxon>
        <taxon>Alphaproteobacteria</taxon>
        <taxon>Rhodobacterales</taxon>
        <taxon>Rhodobacter group</taxon>
        <taxon>Paenirhodobacter</taxon>
    </lineage>
</organism>
<name>A0A443JR82_9RHOB</name>
<evidence type="ECO:0008006" key="3">
    <source>
        <dbReference type="Google" id="ProtNLM"/>
    </source>
</evidence>
<dbReference type="AlphaFoldDB" id="A0A443JR82"/>
<comment type="caution">
    <text evidence="1">The sequence shown here is derived from an EMBL/GenBank/DDBJ whole genome shotgun (WGS) entry which is preliminary data.</text>
</comment>
<dbReference type="RefSeq" id="WP_128208009.1">
    <property type="nucleotide sequence ID" value="NZ_JBHRSO010000013.1"/>
</dbReference>
<accession>A0A443JR82</accession>
<proteinExistence type="predicted"/>
<gene>
    <name evidence="1" type="ORF">D2T30_05200</name>
</gene>
<dbReference type="EMBL" id="SAUZ01000004">
    <property type="protein sequence ID" value="RWR23025.1"/>
    <property type="molecule type" value="Genomic_DNA"/>
</dbReference>
<protein>
    <recommendedName>
        <fullName evidence="3">Response receiver domain-containing protein</fullName>
    </recommendedName>
</protein>
<evidence type="ECO:0000313" key="2">
    <source>
        <dbReference type="Proteomes" id="UP000284476"/>
    </source>
</evidence>
<reference evidence="1 2" key="2">
    <citation type="submission" date="2019-01" db="EMBL/GenBank/DDBJ databases">
        <authorList>
            <person name="Li Y."/>
        </authorList>
    </citation>
    <scope>NUCLEOTIDE SEQUENCE [LARGE SCALE GENOMIC DNA]</scope>
    <source>
        <strain evidence="1 2">SK2B-1</strain>
    </source>
</reference>
<evidence type="ECO:0000313" key="1">
    <source>
        <dbReference type="EMBL" id="RWR23025.1"/>
    </source>
</evidence>